<dbReference type="InterPro" id="IPR013321">
    <property type="entry name" value="Arc_rbn_hlx_hlx"/>
</dbReference>
<dbReference type="InterPro" id="IPR010985">
    <property type="entry name" value="Ribbon_hlx_hlx"/>
</dbReference>
<dbReference type="Pfam" id="PF03683">
    <property type="entry name" value="UPF0175"/>
    <property type="match status" value="1"/>
</dbReference>
<dbReference type="InterPro" id="IPR005368">
    <property type="entry name" value="UPF0175"/>
</dbReference>
<dbReference type="Proteomes" id="UP000466535">
    <property type="component" value="Unassembled WGS sequence"/>
</dbReference>
<dbReference type="PANTHER" id="PTHR37525">
    <property type="entry name" value="UPF0175 PROTEIN SSL1255"/>
    <property type="match status" value="1"/>
</dbReference>
<organism evidence="2 3">
    <name type="scientific">Halovenus carboxidivorans</name>
    <dbReference type="NCBI Taxonomy" id="2692199"/>
    <lineage>
        <taxon>Archaea</taxon>
        <taxon>Methanobacteriati</taxon>
        <taxon>Methanobacteriota</taxon>
        <taxon>Stenosarchaea group</taxon>
        <taxon>Halobacteria</taxon>
        <taxon>Halobacteriales</taxon>
        <taxon>Haloarculaceae</taxon>
        <taxon>Halovenus</taxon>
    </lineage>
</organism>
<dbReference type="SUPFAM" id="SSF47598">
    <property type="entry name" value="Ribbon-helix-helix"/>
    <property type="match status" value="1"/>
</dbReference>
<dbReference type="InterPro" id="IPR052264">
    <property type="entry name" value="UPF0175_domain"/>
</dbReference>
<evidence type="ECO:0000313" key="2">
    <source>
        <dbReference type="EMBL" id="MXR51448.1"/>
    </source>
</evidence>
<dbReference type="RefSeq" id="WP_159763578.1">
    <property type="nucleotide sequence ID" value="NZ_WUUT01000002.1"/>
</dbReference>
<comment type="caution">
    <text evidence="2">The sequence shown here is derived from an EMBL/GenBank/DDBJ whole genome shotgun (WGS) entry which is preliminary data.</text>
</comment>
<gene>
    <name evidence="2" type="ORF">GRX03_07505</name>
</gene>
<protein>
    <submittedName>
        <fullName evidence="2">Ribbon-helix-helix protein, CopG family</fullName>
    </submittedName>
</protein>
<reference evidence="2 3" key="1">
    <citation type="submission" date="2019-12" db="EMBL/GenBank/DDBJ databases">
        <title>Isolation and characterization of three novel carbon monoxide-oxidizing members of Halobacteria from salione crusts and soils.</title>
        <authorList>
            <person name="Myers M.R."/>
            <person name="King G.M."/>
        </authorList>
    </citation>
    <scope>NUCLEOTIDE SEQUENCE [LARGE SCALE GENOMIC DNA]</scope>
    <source>
        <strain evidence="2 3">WSH3</strain>
    </source>
</reference>
<evidence type="ECO:0000313" key="3">
    <source>
        <dbReference type="Proteomes" id="UP000466535"/>
    </source>
</evidence>
<keyword evidence="3" id="KW-1185">Reference proteome</keyword>
<proteinExistence type="inferred from homology"/>
<dbReference type="PANTHER" id="PTHR37525:SF1">
    <property type="entry name" value="UPF0175 PROTEIN SSL1255"/>
    <property type="match status" value="1"/>
</dbReference>
<dbReference type="GO" id="GO:0006355">
    <property type="term" value="P:regulation of DNA-templated transcription"/>
    <property type="evidence" value="ECO:0007669"/>
    <property type="project" value="InterPro"/>
</dbReference>
<dbReference type="Gene3D" id="1.10.1220.10">
    <property type="entry name" value="Met repressor-like"/>
    <property type="match status" value="1"/>
</dbReference>
<comment type="similarity">
    <text evidence="1">Belongs to the UPF0175 family.</text>
</comment>
<evidence type="ECO:0000256" key="1">
    <source>
        <dbReference type="ARBA" id="ARBA00005651"/>
    </source>
</evidence>
<dbReference type="EMBL" id="WUUT01000002">
    <property type="protein sequence ID" value="MXR51448.1"/>
    <property type="molecule type" value="Genomic_DNA"/>
</dbReference>
<name>A0A6B0SZY3_9EURY</name>
<sequence>MPTVSVRIPEEEKEELDEVAELLEQDRSTTMRQAIREGVETLRTRHAVERYQSGEVSINEAARLAGVSIAEWLELAQDRGLTTQLDETDLTFDAERAGEL</sequence>
<dbReference type="OrthoDB" id="269969at2157"/>
<dbReference type="AlphaFoldDB" id="A0A6B0SZY3"/>
<accession>A0A6B0SZY3</accession>